<sequence>MTVELLVVDETEKKDPIIFLFQVVRCCLEHAASVARHSRCQTVLLLRSRNLSQFQQATQWTTQVCSDISLNLR</sequence>
<gene>
    <name evidence="1" type="ORF">F2Q70_00042995</name>
</gene>
<organism evidence="1">
    <name type="scientific">Brassica cretica</name>
    <name type="common">Mustard</name>
    <dbReference type="NCBI Taxonomy" id="69181"/>
    <lineage>
        <taxon>Eukaryota</taxon>
        <taxon>Viridiplantae</taxon>
        <taxon>Streptophyta</taxon>
        <taxon>Embryophyta</taxon>
        <taxon>Tracheophyta</taxon>
        <taxon>Spermatophyta</taxon>
        <taxon>Magnoliopsida</taxon>
        <taxon>eudicotyledons</taxon>
        <taxon>Gunneridae</taxon>
        <taxon>Pentapetalae</taxon>
        <taxon>rosids</taxon>
        <taxon>malvids</taxon>
        <taxon>Brassicales</taxon>
        <taxon>Brassicaceae</taxon>
        <taxon>Brassiceae</taxon>
        <taxon>Brassica</taxon>
    </lineage>
</organism>
<protein>
    <submittedName>
        <fullName evidence="1">Uncharacterized protein</fullName>
    </submittedName>
</protein>
<dbReference type="AlphaFoldDB" id="A0A8S9KMW9"/>
<comment type="caution">
    <text evidence="1">The sequence shown here is derived from an EMBL/GenBank/DDBJ whole genome shotgun (WGS) entry which is preliminary data.</text>
</comment>
<name>A0A8S9KMW9_BRACR</name>
<accession>A0A8S9KMW9</accession>
<evidence type="ECO:0000313" key="1">
    <source>
        <dbReference type="EMBL" id="KAF2595211.1"/>
    </source>
</evidence>
<proteinExistence type="predicted"/>
<reference evidence="1" key="1">
    <citation type="submission" date="2019-12" db="EMBL/GenBank/DDBJ databases">
        <title>Genome sequencing and annotation of Brassica cretica.</title>
        <authorList>
            <person name="Studholme D.J."/>
            <person name="Sarris P.F."/>
        </authorList>
    </citation>
    <scope>NUCLEOTIDE SEQUENCE</scope>
    <source>
        <strain evidence="1">PFS-102/07</strain>
        <tissue evidence="1">Leaf</tissue>
    </source>
</reference>
<dbReference type="EMBL" id="QGKY02000164">
    <property type="protein sequence ID" value="KAF2595211.1"/>
    <property type="molecule type" value="Genomic_DNA"/>
</dbReference>